<evidence type="ECO:0000313" key="3">
    <source>
        <dbReference type="EMBL" id="PZO58010.1"/>
    </source>
</evidence>
<dbReference type="EMBL" id="QBMP01000041">
    <property type="protein sequence ID" value="PZO58010.1"/>
    <property type="molecule type" value="Genomic_DNA"/>
</dbReference>
<accession>A0A2W4XKP8</accession>
<feature type="domain" description="DUF6908" evidence="2">
    <location>
        <begin position="133"/>
        <end position="245"/>
    </location>
</feature>
<feature type="non-terminal residue" evidence="3">
    <location>
        <position position="1"/>
    </location>
</feature>
<feature type="region of interest" description="Disordered" evidence="1">
    <location>
        <begin position="1"/>
        <end position="22"/>
    </location>
</feature>
<sequence length="590" mass="65148">FRLSAEPSELKEPAIPSAEPAPLGDLQEWKYSHATVSVEGESNRINVLFDEWPSPEFSDALKQNGFKAERATGPWSAAYSPEQLKIATHVAQSYSTSISSPQDVAREKPTPKNHGKVTAVQPATRYLQRTERKVAEFLHEAGLAEAVMGEFHIKIENPPFIPLTVESHAVGEGVTQLYLTHYIELNGDLAHDGEMVFNISPDGALRLEETAVKNPFTGGESRIYGGGDRTFANTFARNIVSQGFAKAAKAEMAQDVQQPMKLPEISSPVDTQPEPVTEPEMPTLGKISPEMPTIEDPEQKTADVVTDQPSVPKDKPQVTEQPSVRESEKTVPASQLIQRTIEEHDPELHKALIVSDNTVQASVQNLRDWYVSVRTQIKAEFQSPEQKRDLEARLGAISLQGQQAQVGSAQITPAQAEQMNADLTWLNERYSPESVTIGELRQWYRVNVAIDEGKHTHRIEQLATTLKSSGKEVIEIPGLEYKKMKTDLHNLQVKIGLAAAPNVQKIWNAAESQRQIQIDAAGQKSLPGKNYKILAEGDKLILTNQRTAAQLTLENGQIVENTLTQTDADQLQRFASHSVQVPPQTAGVER</sequence>
<reference evidence="3 4" key="2">
    <citation type="submission" date="2018-06" db="EMBL/GenBank/DDBJ databases">
        <title>Metagenomic assembly of (sub)arctic Cyanobacteria and their associated microbiome from non-axenic cultures.</title>
        <authorList>
            <person name="Baurain D."/>
        </authorList>
    </citation>
    <scope>NUCLEOTIDE SEQUENCE [LARGE SCALE GENOMIC DNA]</scope>
    <source>
        <strain evidence="3">ULC027bin1</strain>
    </source>
</reference>
<evidence type="ECO:0000313" key="4">
    <source>
        <dbReference type="Proteomes" id="UP000249794"/>
    </source>
</evidence>
<feature type="region of interest" description="Disordered" evidence="1">
    <location>
        <begin position="264"/>
        <end position="335"/>
    </location>
</feature>
<protein>
    <recommendedName>
        <fullName evidence="2">DUF6908 domain-containing protein</fullName>
    </recommendedName>
</protein>
<organism evidence="3 4">
    <name type="scientific">Phormidesmis priestleyi</name>
    <dbReference type="NCBI Taxonomy" id="268141"/>
    <lineage>
        <taxon>Bacteria</taxon>
        <taxon>Bacillati</taxon>
        <taxon>Cyanobacteriota</taxon>
        <taxon>Cyanophyceae</taxon>
        <taxon>Leptolyngbyales</taxon>
        <taxon>Leptolyngbyaceae</taxon>
        <taxon>Phormidesmis</taxon>
    </lineage>
</organism>
<name>A0A2W4XKP8_9CYAN</name>
<dbReference type="InterPro" id="IPR054203">
    <property type="entry name" value="DUF6908"/>
</dbReference>
<evidence type="ECO:0000256" key="1">
    <source>
        <dbReference type="SAM" id="MobiDB-lite"/>
    </source>
</evidence>
<reference evidence="4" key="1">
    <citation type="submission" date="2018-04" db="EMBL/GenBank/DDBJ databases">
        <authorList>
            <person name="Cornet L."/>
        </authorList>
    </citation>
    <scope>NUCLEOTIDE SEQUENCE [LARGE SCALE GENOMIC DNA]</scope>
</reference>
<dbReference type="Proteomes" id="UP000249794">
    <property type="component" value="Unassembled WGS sequence"/>
</dbReference>
<comment type="caution">
    <text evidence="3">The sequence shown here is derived from an EMBL/GenBank/DDBJ whole genome shotgun (WGS) entry which is preliminary data.</text>
</comment>
<evidence type="ECO:0000259" key="2">
    <source>
        <dbReference type="Pfam" id="PF21849"/>
    </source>
</evidence>
<gene>
    <name evidence="3" type="ORF">DCF15_05995</name>
</gene>
<dbReference type="AlphaFoldDB" id="A0A2W4XKP8"/>
<feature type="region of interest" description="Disordered" evidence="1">
    <location>
        <begin position="98"/>
        <end position="118"/>
    </location>
</feature>
<dbReference type="Pfam" id="PF21849">
    <property type="entry name" value="DUF6908"/>
    <property type="match status" value="1"/>
</dbReference>
<proteinExistence type="predicted"/>
<feature type="compositionally biased region" description="Basic and acidic residues" evidence="1">
    <location>
        <begin position="312"/>
        <end position="329"/>
    </location>
</feature>